<dbReference type="EMBL" id="UZAK01033310">
    <property type="protein sequence ID" value="VDP36207.1"/>
    <property type="molecule type" value="Genomic_DNA"/>
</dbReference>
<dbReference type="Gene3D" id="1.10.760.10">
    <property type="entry name" value="Cytochrome c-like domain"/>
    <property type="match status" value="1"/>
</dbReference>
<dbReference type="GO" id="GO:0020037">
    <property type="term" value="F:heme binding"/>
    <property type="evidence" value="ECO:0007669"/>
    <property type="project" value="InterPro"/>
</dbReference>
<dbReference type="STRING" id="6186.A0A183K3L9"/>
<comment type="similarity">
    <text evidence="2">Belongs to the cytochrome c family.</text>
</comment>
<reference evidence="10 11" key="2">
    <citation type="submission" date="2018-11" db="EMBL/GenBank/DDBJ databases">
        <authorList>
            <consortium name="Pathogen Informatics"/>
        </authorList>
    </citation>
    <scope>NUCLEOTIDE SEQUENCE [LARGE SCALE GENOMIC DNA]</scope>
    <source>
        <strain evidence="10">Dakar</strain>
        <strain evidence="11">Dakar, Senegal</strain>
    </source>
</reference>
<organism evidence="12">
    <name type="scientific">Schistosoma curassoni</name>
    <dbReference type="NCBI Taxonomy" id="6186"/>
    <lineage>
        <taxon>Eukaryota</taxon>
        <taxon>Metazoa</taxon>
        <taxon>Spiralia</taxon>
        <taxon>Lophotrochozoa</taxon>
        <taxon>Platyhelminthes</taxon>
        <taxon>Trematoda</taxon>
        <taxon>Digenea</taxon>
        <taxon>Strigeidida</taxon>
        <taxon>Schistosomatoidea</taxon>
        <taxon>Schistosomatidae</taxon>
        <taxon>Schistosoma</taxon>
    </lineage>
</organism>
<name>A0A183K3L9_9TREM</name>
<dbReference type="Pfam" id="PF02167">
    <property type="entry name" value="Cytochrom_C1"/>
    <property type="match status" value="1"/>
</dbReference>
<keyword evidence="3" id="KW-0349">Heme</keyword>
<evidence type="ECO:0000256" key="7">
    <source>
        <dbReference type="ARBA" id="ARBA00023004"/>
    </source>
</evidence>
<evidence type="ECO:0000256" key="3">
    <source>
        <dbReference type="ARBA" id="ARBA00022617"/>
    </source>
</evidence>
<dbReference type="SUPFAM" id="SSF46626">
    <property type="entry name" value="Cytochrome c"/>
    <property type="match status" value="1"/>
</dbReference>
<keyword evidence="4" id="KW-0812">Transmembrane</keyword>
<evidence type="ECO:0000256" key="8">
    <source>
        <dbReference type="ARBA" id="ARBA00023136"/>
    </source>
</evidence>
<evidence type="ECO:0000313" key="10">
    <source>
        <dbReference type="EMBL" id="VDP36207.1"/>
    </source>
</evidence>
<gene>
    <name evidence="10" type="ORF">SCUD_LOCUS9586</name>
</gene>
<dbReference type="GO" id="GO:0009055">
    <property type="term" value="F:electron transfer activity"/>
    <property type="evidence" value="ECO:0007669"/>
    <property type="project" value="InterPro"/>
</dbReference>
<keyword evidence="11" id="KW-1185">Reference proteome</keyword>
<reference evidence="12" key="1">
    <citation type="submission" date="2016-06" db="UniProtKB">
        <authorList>
            <consortium name="WormBaseParasite"/>
        </authorList>
    </citation>
    <scope>IDENTIFICATION</scope>
</reference>
<dbReference type="PANTHER" id="PTHR10266:SF3">
    <property type="entry name" value="CYTOCHROME C1, HEME PROTEIN, MITOCHONDRIAL"/>
    <property type="match status" value="1"/>
</dbReference>
<evidence type="ECO:0000313" key="11">
    <source>
        <dbReference type="Proteomes" id="UP000279833"/>
    </source>
</evidence>
<dbReference type="PRINTS" id="PR00603">
    <property type="entry name" value="CYTOCHROMEC1"/>
</dbReference>
<dbReference type="PANTHER" id="PTHR10266">
    <property type="entry name" value="CYTOCHROME C1"/>
    <property type="match status" value="1"/>
</dbReference>
<evidence type="ECO:0000256" key="9">
    <source>
        <dbReference type="SAM" id="MobiDB-lite"/>
    </source>
</evidence>
<dbReference type="GO" id="GO:0016020">
    <property type="term" value="C:membrane"/>
    <property type="evidence" value="ECO:0007669"/>
    <property type="project" value="UniProtKB-SubCell"/>
</dbReference>
<evidence type="ECO:0000256" key="2">
    <source>
        <dbReference type="ARBA" id="ARBA00006488"/>
    </source>
</evidence>
<evidence type="ECO:0000256" key="6">
    <source>
        <dbReference type="ARBA" id="ARBA00022989"/>
    </source>
</evidence>
<dbReference type="WBParaSite" id="SCUD_0000958601-mRNA-1">
    <property type="protein sequence ID" value="SCUD_0000958601-mRNA-1"/>
    <property type="gene ID" value="SCUD_0000958601"/>
</dbReference>
<accession>A0A183K3L9</accession>
<dbReference type="GO" id="GO:0046872">
    <property type="term" value="F:metal ion binding"/>
    <property type="evidence" value="ECO:0007669"/>
    <property type="project" value="UniProtKB-KW"/>
</dbReference>
<dbReference type="GO" id="GO:0005739">
    <property type="term" value="C:mitochondrion"/>
    <property type="evidence" value="ECO:0007669"/>
    <property type="project" value="GOC"/>
</dbReference>
<evidence type="ECO:0000313" key="12">
    <source>
        <dbReference type="WBParaSite" id="SCUD_0000958601-mRNA-1"/>
    </source>
</evidence>
<keyword evidence="8" id="KW-0472">Membrane</keyword>
<keyword evidence="5" id="KW-0479">Metal-binding</keyword>
<dbReference type="AlphaFoldDB" id="A0A183K3L9"/>
<dbReference type="InterPro" id="IPR002326">
    <property type="entry name" value="Cyt_c1"/>
</dbReference>
<protein>
    <submittedName>
        <fullName evidence="12">Cystatin domain-containing protein</fullName>
    </submittedName>
</protein>
<dbReference type="InterPro" id="IPR036909">
    <property type="entry name" value="Cyt_c-like_dom_sf"/>
</dbReference>
<evidence type="ECO:0000256" key="5">
    <source>
        <dbReference type="ARBA" id="ARBA00022723"/>
    </source>
</evidence>
<dbReference type="GO" id="GO:0006122">
    <property type="term" value="P:mitochondrial electron transport, ubiquinol to cytochrome c"/>
    <property type="evidence" value="ECO:0007669"/>
    <property type="project" value="TreeGrafter"/>
</dbReference>
<feature type="region of interest" description="Disordered" evidence="9">
    <location>
        <begin position="1"/>
        <end position="42"/>
    </location>
</feature>
<comment type="subcellular location">
    <subcellularLocation>
        <location evidence="1">Membrane</location>
    </subcellularLocation>
</comment>
<keyword evidence="6" id="KW-1133">Transmembrane helix</keyword>
<evidence type="ECO:0000256" key="4">
    <source>
        <dbReference type="ARBA" id="ARBA00022692"/>
    </source>
</evidence>
<keyword evidence="7" id="KW-0408">Iron</keyword>
<dbReference type="Proteomes" id="UP000279833">
    <property type="component" value="Unassembled WGS sequence"/>
</dbReference>
<proteinExistence type="inferred from homology"/>
<sequence length="89" mass="9992">MYPDGPDDNGNMFERPGRLTDVLPSPYPNKEAARAANNGAEPPDLTYIVKAREGNENYIFHLLTGNSNYERCVSNNGDIQTETLVRYKN</sequence>
<evidence type="ECO:0000256" key="1">
    <source>
        <dbReference type="ARBA" id="ARBA00004370"/>
    </source>
</evidence>